<dbReference type="AlphaFoldDB" id="A0AAX3N068"/>
<accession>A0AAX3N068</accession>
<dbReference type="PANTHER" id="PTHR38441">
    <property type="entry name" value="INTEGRAL MEMBRANE PROTEIN-RELATED"/>
    <property type="match status" value="1"/>
</dbReference>
<keyword evidence="1" id="KW-1133">Transmembrane helix</keyword>
<gene>
    <name evidence="2" type="ORF">PUW23_02570</name>
</gene>
<dbReference type="Proteomes" id="UP001220962">
    <property type="component" value="Chromosome"/>
</dbReference>
<dbReference type="EMBL" id="CP118101">
    <property type="protein sequence ID" value="WDH83150.1"/>
    <property type="molecule type" value="Genomic_DNA"/>
</dbReference>
<feature type="transmembrane region" description="Helical" evidence="1">
    <location>
        <begin position="72"/>
        <end position="94"/>
    </location>
</feature>
<evidence type="ECO:0000256" key="1">
    <source>
        <dbReference type="SAM" id="Phobius"/>
    </source>
</evidence>
<proteinExistence type="predicted"/>
<reference evidence="2" key="1">
    <citation type="submission" date="2023-02" db="EMBL/GenBank/DDBJ databases">
        <title>Pathogen: clinical or host-associated sample.</title>
        <authorList>
            <person name="Hergert J."/>
            <person name="Casey R."/>
            <person name="Wagner J."/>
            <person name="Young E.L."/>
            <person name="Oakeson K.F."/>
        </authorList>
    </citation>
    <scope>NUCLEOTIDE SEQUENCE</scope>
    <source>
        <strain evidence="2">2022CK-00830</strain>
    </source>
</reference>
<dbReference type="InterPro" id="IPR007436">
    <property type="entry name" value="DUF485"/>
</dbReference>
<evidence type="ECO:0000313" key="3">
    <source>
        <dbReference type="Proteomes" id="UP001220962"/>
    </source>
</evidence>
<dbReference type="RefSeq" id="WP_274359349.1">
    <property type="nucleotide sequence ID" value="NZ_CP118101.1"/>
</dbReference>
<keyword evidence="1" id="KW-0812">Transmembrane</keyword>
<dbReference type="Pfam" id="PF04341">
    <property type="entry name" value="DUF485"/>
    <property type="match status" value="1"/>
</dbReference>
<keyword evidence="1" id="KW-0472">Membrane</keyword>
<sequence length="116" mass="13792">MESNLQQREPAKAKRTPEEYSNIAKSAHFQQLLRDKKRFIIPFTIFFFCFYFALPILTSYTTILNTPLIGSITWAWVLAFLQFVMTWAFCMIYYKKASKFDQLSNRIIDEEKRGDL</sequence>
<feature type="transmembrane region" description="Helical" evidence="1">
    <location>
        <begin position="39"/>
        <end position="60"/>
    </location>
</feature>
<organism evidence="2 3">
    <name type="scientific">Paenibacillus urinalis</name>
    <dbReference type="NCBI Taxonomy" id="521520"/>
    <lineage>
        <taxon>Bacteria</taxon>
        <taxon>Bacillati</taxon>
        <taxon>Bacillota</taxon>
        <taxon>Bacilli</taxon>
        <taxon>Bacillales</taxon>
        <taxon>Paenibacillaceae</taxon>
        <taxon>Paenibacillus</taxon>
    </lineage>
</organism>
<evidence type="ECO:0000313" key="2">
    <source>
        <dbReference type="EMBL" id="WDH83150.1"/>
    </source>
</evidence>
<dbReference type="PANTHER" id="PTHR38441:SF1">
    <property type="entry name" value="MEMBRANE PROTEIN"/>
    <property type="match status" value="1"/>
</dbReference>
<name>A0AAX3N068_9BACL</name>
<protein>
    <submittedName>
        <fullName evidence="2">DUF485 domain-containing protein</fullName>
    </submittedName>
</protein>